<keyword evidence="11" id="KW-1185">Reference proteome</keyword>
<protein>
    <recommendedName>
        <fullName evidence="3 9">Gluconokinase</fullName>
        <ecNumber evidence="3 9">2.7.1.12</ecNumber>
    </recommendedName>
</protein>
<evidence type="ECO:0000313" key="11">
    <source>
        <dbReference type="Proteomes" id="UP000319732"/>
    </source>
</evidence>
<name>A0A545TLS9_9GAMM</name>
<proteinExistence type="inferred from homology"/>
<dbReference type="EC" id="2.7.1.12" evidence="3 9"/>
<evidence type="ECO:0000256" key="8">
    <source>
        <dbReference type="ARBA" id="ARBA00048090"/>
    </source>
</evidence>
<dbReference type="GO" id="GO:0005524">
    <property type="term" value="F:ATP binding"/>
    <property type="evidence" value="ECO:0007669"/>
    <property type="project" value="UniProtKB-KW"/>
</dbReference>
<organism evidence="10 11">
    <name type="scientific">Exilibacterium tricleocarpae</name>
    <dbReference type="NCBI Taxonomy" id="2591008"/>
    <lineage>
        <taxon>Bacteria</taxon>
        <taxon>Pseudomonadati</taxon>
        <taxon>Pseudomonadota</taxon>
        <taxon>Gammaproteobacteria</taxon>
        <taxon>Cellvibrionales</taxon>
        <taxon>Cellvibrionaceae</taxon>
        <taxon>Exilibacterium</taxon>
    </lineage>
</organism>
<dbReference type="GO" id="GO:0046316">
    <property type="term" value="F:gluconokinase activity"/>
    <property type="evidence" value="ECO:0007669"/>
    <property type="project" value="UniProtKB-EC"/>
</dbReference>
<keyword evidence="6 9" id="KW-0418">Kinase</keyword>
<evidence type="ECO:0000313" key="10">
    <source>
        <dbReference type="EMBL" id="TQV78183.1"/>
    </source>
</evidence>
<dbReference type="AlphaFoldDB" id="A0A545TLS9"/>
<reference evidence="10 11" key="1">
    <citation type="submission" date="2019-06" db="EMBL/GenBank/DDBJ databases">
        <title>Whole genome sequence for Cellvibrionaceae sp. R142.</title>
        <authorList>
            <person name="Wang G."/>
        </authorList>
    </citation>
    <scope>NUCLEOTIDE SEQUENCE [LARGE SCALE GENOMIC DNA]</scope>
    <source>
        <strain evidence="10 11">R142</strain>
    </source>
</reference>
<keyword evidence="5 9" id="KW-0547">Nucleotide-binding</keyword>
<accession>A0A545TLS9</accession>
<evidence type="ECO:0000256" key="4">
    <source>
        <dbReference type="ARBA" id="ARBA00022679"/>
    </source>
</evidence>
<keyword evidence="4 9" id="KW-0808">Transferase</keyword>
<comment type="similarity">
    <text evidence="2 9">Belongs to the gluconokinase GntK/GntV family.</text>
</comment>
<dbReference type="GO" id="GO:0005975">
    <property type="term" value="P:carbohydrate metabolic process"/>
    <property type="evidence" value="ECO:0007669"/>
    <property type="project" value="InterPro"/>
</dbReference>
<dbReference type="OrthoDB" id="9795716at2"/>
<dbReference type="Gene3D" id="3.40.50.300">
    <property type="entry name" value="P-loop containing nucleotide triphosphate hydrolases"/>
    <property type="match status" value="1"/>
</dbReference>
<comment type="caution">
    <text evidence="10">The sequence shown here is derived from an EMBL/GenBank/DDBJ whole genome shotgun (WGS) entry which is preliminary data.</text>
</comment>
<dbReference type="CDD" id="cd02021">
    <property type="entry name" value="GntK"/>
    <property type="match status" value="1"/>
</dbReference>
<dbReference type="EMBL" id="VHSG01000013">
    <property type="protein sequence ID" value="TQV78183.1"/>
    <property type="molecule type" value="Genomic_DNA"/>
</dbReference>
<dbReference type="InterPro" id="IPR027417">
    <property type="entry name" value="P-loop_NTPase"/>
</dbReference>
<dbReference type="InterPro" id="IPR006001">
    <property type="entry name" value="Therm_gnt_kin"/>
</dbReference>
<comment type="catalytic activity">
    <reaction evidence="8 9">
        <text>D-gluconate + ATP = 6-phospho-D-gluconate + ADP + H(+)</text>
        <dbReference type="Rhea" id="RHEA:19433"/>
        <dbReference type="ChEBI" id="CHEBI:15378"/>
        <dbReference type="ChEBI" id="CHEBI:18391"/>
        <dbReference type="ChEBI" id="CHEBI:30616"/>
        <dbReference type="ChEBI" id="CHEBI:58759"/>
        <dbReference type="ChEBI" id="CHEBI:456216"/>
        <dbReference type="EC" id="2.7.1.12"/>
    </reaction>
</comment>
<dbReference type="RefSeq" id="WP_142904963.1">
    <property type="nucleotide sequence ID" value="NZ_ML660094.1"/>
</dbReference>
<dbReference type="Proteomes" id="UP000319732">
    <property type="component" value="Unassembled WGS sequence"/>
</dbReference>
<evidence type="ECO:0000256" key="2">
    <source>
        <dbReference type="ARBA" id="ARBA00008420"/>
    </source>
</evidence>
<keyword evidence="7 9" id="KW-0067">ATP-binding</keyword>
<evidence type="ECO:0000256" key="5">
    <source>
        <dbReference type="ARBA" id="ARBA00022741"/>
    </source>
</evidence>
<dbReference type="PANTHER" id="PTHR43442:SF3">
    <property type="entry name" value="GLUCONOKINASE-RELATED"/>
    <property type="match status" value="1"/>
</dbReference>
<dbReference type="GO" id="GO:0005737">
    <property type="term" value="C:cytoplasm"/>
    <property type="evidence" value="ECO:0007669"/>
    <property type="project" value="TreeGrafter"/>
</dbReference>
<comment type="pathway">
    <text evidence="1">Carbohydrate acid metabolism.</text>
</comment>
<sequence>MTPPLIVCMGVSGAGKSTSAQILAAKFELTLIEADDLHSLSNKQKMQAGAALTDADRAPWMQAVCRQLSTCAERGIGCVLAHSALRRAHREQLRSCGLRTLFLHLDAPRETIARRLREREHHYMNAELLDSQFEALQPTDGEADVVTLTALDREALMAQASARVVDFIAQGTITGDTGHAVTTHH</sequence>
<dbReference type="PANTHER" id="PTHR43442">
    <property type="entry name" value="GLUCONOKINASE-RELATED"/>
    <property type="match status" value="1"/>
</dbReference>
<gene>
    <name evidence="10" type="ORF">FKG94_14020</name>
</gene>
<evidence type="ECO:0000256" key="1">
    <source>
        <dbReference type="ARBA" id="ARBA00004761"/>
    </source>
</evidence>
<dbReference type="NCBIfam" id="TIGR01313">
    <property type="entry name" value="therm_gnt_kin"/>
    <property type="match status" value="1"/>
</dbReference>
<dbReference type="Pfam" id="PF13671">
    <property type="entry name" value="AAA_33"/>
    <property type="match status" value="1"/>
</dbReference>
<evidence type="ECO:0000256" key="3">
    <source>
        <dbReference type="ARBA" id="ARBA00012054"/>
    </source>
</evidence>
<evidence type="ECO:0000256" key="9">
    <source>
        <dbReference type="RuleBase" id="RU363066"/>
    </source>
</evidence>
<evidence type="ECO:0000256" key="6">
    <source>
        <dbReference type="ARBA" id="ARBA00022777"/>
    </source>
</evidence>
<evidence type="ECO:0000256" key="7">
    <source>
        <dbReference type="ARBA" id="ARBA00022840"/>
    </source>
</evidence>
<dbReference type="SUPFAM" id="SSF52540">
    <property type="entry name" value="P-loop containing nucleoside triphosphate hydrolases"/>
    <property type="match status" value="1"/>
</dbReference>